<proteinExistence type="predicted"/>
<comment type="caution">
    <text evidence="2">The sequence shown here is derived from an EMBL/GenBank/DDBJ whole genome shotgun (WGS) entry which is preliminary data.</text>
</comment>
<reference evidence="2" key="1">
    <citation type="journal article" date="2023" name="Science">
        <title>Genome structures resolve the early diversification of teleost fishes.</title>
        <authorList>
            <person name="Parey E."/>
            <person name="Louis A."/>
            <person name="Montfort J."/>
            <person name="Bouchez O."/>
            <person name="Roques C."/>
            <person name="Iampietro C."/>
            <person name="Lluch J."/>
            <person name="Castinel A."/>
            <person name="Donnadieu C."/>
            <person name="Desvignes T."/>
            <person name="Floi Bucao C."/>
            <person name="Jouanno E."/>
            <person name="Wen M."/>
            <person name="Mejri S."/>
            <person name="Dirks R."/>
            <person name="Jansen H."/>
            <person name="Henkel C."/>
            <person name="Chen W.J."/>
            <person name="Zahm M."/>
            <person name="Cabau C."/>
            <person name="Klopp C."/>
            <person name="Thompson A.W."/>
            <person name="Robinson-Rechavi M."/>
            <person name="Braasch I."/>
            <person name="Lecointre G."/>
            <person name="Bobe J."/>
            <person name="Postlethwait J.H."/>
            <person name="Berthelot C."/>
            <person name="Roest Crollius H."/>
            <person name="Guiguen Y."/>
        </authorList>
    </citation>
    <scope>NUCLEOTIDE SEQUENCE</scope>
    <source>
        <strain evidence="2">WJC10195</strain>
    </source>
</reference>
<organism evidence="2 3">
    <name type="scientific">Synaphobranchus kaupii</name>
    <name type="common">Kaup's arrowtooth eel</name>
    <dbReference type="NCBI Taxonomy" id="118154"/>
    <lineage>
        <taxon>Eukaryota</taxon>
        <taxon>Metazoa</taxon>
        <taxon>Chordata</taxon>
        <taxon>Craniata</taxon>
        <taxon>Vertebrata</taxon>
        <taxon>Euteleostomi</taxon>
        <taxon>Actinopterygii</taxon>
        <taxon>Neopterygii</taxon>
        <taxon>Teleostei</taxon>
        <taxon>Anguilliformes</taxon>
        <taxon>Synaphobranchidae</taxon>
        <taxon>Synaphobranchus</taxon>
    </lineage>
</organism>
<evidence type="ECO:0000256" key="1">
    <source>
        <dbReference type="SAM" id="MobiDB-lite"/>
    </source>
</evidence>
<keyword evidence="3" id="KW-1185">Reference proteome</keyword>
<accession>A0A9Q1IKL8</accession>
<gene>
    <name evidence="2" type="ORF">SKAU_G00314400</name>
</gene>
<dbReference type="Proteomes" id="UP001152622">
    <property type="component" value="Chromosome 13"/>
</dbReference>
<dbReference type="EMBL" id="JAINUF010000013">
    <property type="protein sequence ID" value="KAJ8344111.1"/>
    <property type="molecule type" value="Genomic_DNA"/>
</dbReference>
<sequence>MCLDGARLGPQESRDAVVGDGVTRAPLHRKLDRVRVGLTLDSTAAIVGSRAARSDRYGRTLSSFFAAAISSSLHQDVGTNRKQVALSRAGIRASVRAQNVLRRPSPFLDVEKRRPASCFERGTTKGRPESWPADDGAVLT</sequence>
<name>A0A9Q1IKL8_SYNKA</name>
<evidence type="ECO:0000313" key="2">
    <source>
        <dbReference type="EMBL" id="KAJ8344111.1"/>
    </source>
</evidence>
<evidence type="ECO:0000313" key="3">
    <source>
        <dbReference type="Proteomes" id="UP001152622"/>
    </source>
</evidence>
<dbReference type="AlphaFoldDB" id="A0A9Q1IKL8"/>
<feature type="region of interest" description="Disordered" evidence="1">
    <location>
        <begin position="119"/>
        <end position="140"/>
    </location>
</feature>
<protein>
    <submittedName>
        <fullName evidence="2">Uncharacterized protein</fullName>
    </submittedName>
</protein>